<reference evidence="11 12" key="1">
    <citation type="submission" date="2019-01" db="EMBL/GenBank/DDBJ databases">
        <authorList>
            <consortium name="Pathogen Informatics"/>
        </authorList>
    </citation>
    <scope>NUCLEOTIDE SEQUENCE [LARGE SCALE GENOMIC DNA]</scope>
    <source>
        <strain evidence="11 12">NCTC10138</strain>
    </source>
</reference>
<evidence type="ECO:0000256" key="3">
    <source>
        <dbReference type="ARBA" id="ARBA00022692"/>
    </source>
</evidence>
<evidence type="ECO:0000256" key="1">
    <source>
        <dbReference type="ARBA" id="ARBA00004429"/>
    </source>
</evidence>
<dbReference type="Proteomes" id="UP000289841">
    <property type="component" value="Chromosome"/>
</dbReference>
<dbReference type="PANTHER" id="PTHR24220:SF86">
    <property type="entry name" value="ABC TRANSPORTER ABCH.1"/>
    <property type="match status" value="1"/>
</dbReference>
<keyword evidence="3 9" id="KW-0812">Transmembrane</keyword>
<proteinExistence type="inferred from homology"/>
<dbReference type="KEGG" id="aaxa:NCTC10138_00900"/>
<dbReference type="AlphaFoldDB" id="A0A449BDJ4"/>
<comment type="subcellular location">
    <subcellularLocation>
        <location evidence="1">Cell inner membrane</location>
        <topology evidence="1">Multi-pass membrane protein</topology>
    </subcellularLocation>
</comment>
<feature type="transmembrane region" description="Helical" evidence="9">
    <location>
        <begin position="614"/>
        <end position="634"/>
    </location>
</feature>
<dbReference type="EMBL" id="LR215048">
    <property type="protein sequence ID" value="VEU80524.1"/>
    <property type="molecule type" value="Genomic_DNA"/>
</dbReference>
<evidence type="ECO:0000256" key="4">
    <source>
        <dbReference type="ARBA" id="ARBA00022741"/>
    </source>
</evidence>
<evidence type="ECO:0000256" key="6">
    <source>
        <dbReference type="ARBA" id="ARBA00022989"/>
    </source>
</evidence>
<evidence type="ECO:0000313" key="11">
    <source>
        <dbReference type="EMBL" id="VEU80524.1"/>
    </source>
</evidence>
<sequence>MIKIVEGTKTFENKYKGLKNISIDISNSGLYLFSGSSGSGKTTLLNCLVGIDTFDVSKTQNIIPSGQAAIVFQDYQLIEHFTIYENALFILEINGDKDVRKIDHALKKLNLYEWKDHKSSELSGGQKQRVSILRAFLSNKPIIVADEPTGNLDLKQSLEIAKILKEISETRIVLVSSHDLNIFEALANEIFLIEDGTIKSHHIKSENSNKPIISNKNSTEKLTFKHIFRFATKGYSTQKSKALILIFTLVFSFILALTALNIMNNNVYKIKEKRYKSEEIEYLELVSFDNNGGAISIEDSTKNELIKKYNWDDYMEFIEIFPNKIPVILNKVPQKIDINRIYLTDEIKLKTISDQKKIEDNDVFISYKIAKQIIEKNNMAEIKELLNTEITINNTVLRIVNIIDEDKEYSLNLSNNEKDVLIKIEQAIYLNENTFIKISNKTIRDRVMLTTNSIDNQIERRITNYNDAFHKELFLGDATLSDNDVIISYQDALSIAKDENLENLLNKELEVVFYKYIFGNRSYTLSERKTFNIKGILVDSFEQIPWIFSDESYLKISYNYGLNNYKNSSLNGISINNYSKSLLEDLDKLNIRDYSYSSLDINVTDEYISSISNIIIVIGGILILVSALIILSYINNSIIEKTPEIGLLRSFNIKLRQITFIFIVEIMILLVSVFIVSIISEIFIIQLFNKMLINQGLISFNYIYYSLYSPLMLTALLLILTFVFSLMIISKLRTKTSIQLIRYV</sequence>
<feature type="transmembrane region" description="Helical" evidence="9">
    <location>
        <begin position="655"/>
        <end position="688"/>
    </location>
</feature>
<dbReference type="GO" id="GO:0016887">
    <property type="term" value="F:ATP hydrolysis activity"/>
    <property type="evidence" value="ECO:0007669"/>
    <property type="project" value="InterPro"/>
</dbReference>
<dbReference type="Gene3D" id="3.40.50.300">
    <property type="entry name" value="P-loop containing nucleotide triphosphate hydrolases"/>
    <property type="match status" value="1"/>
</dbReference>
<keyword evidence="4" id="KW-0547">Nucleotide-binding</keyword>
<dbReference type="Pfam" id="PF02687">
    <property type="entry name" value="FtsX"/>
    <property type="match status" value="1"/>
</dbReference>
<dbReference type="SUPFAM" id="SSF52540">
    <property type="entry name" value="P-loop containing nucleoside triphosphate hydrolases"/>
    <property type="match status" value="1"/>
</dbReference>
<dbReference type="PROSITE" id="PS00211">
    <property type="entry name" value="ABC_TRANSPORTER_1"/>
    <property type="match status" value="1"/>
</dbReference>
<gene>
    <name evidence="11" type="primary">ftsE_3</name>
    <name evidence="11" type="ORF">NCTC10138_00900</name>
</gene>
<dbReference type="GO" id="GO:0005886">
    <property type="term" value="C:plasma membrane"/>
    <property type="evidence" value="ECO:0007669"/>
    <property type="project" value="UniProtKB-SubCell"/>
</dbReference>
<evidence type="ECO:0000259" key="10">
    <source>
        <dbReference type="PROSITE" id="PS50893"/>
    </source>
</evidence>
<dbReference type="GO" id="GO:0022857">
    <property type="term" value="F:transmembrane transporter activity"/>
    <property type="evidence" value="ECO:0007669"/>
    <property type="project" value="TreeGrafter"/>
</dbReference>
<keyword evidence="2" id="KW-1003">Cell membrane</keyword>
<evidence type="ECO:0000256" key="5">
    <source>
        <dbReference type="ARBA" id="ARBA00022840"/>
    </source>
</evidence>
<accession>A0A449BDJ4</accession>
<dbReference type="InterPro" id="IPR017871">
    <property type="entry name" value="ABC_transporter-like_CS"/>
</dbReference>
<dbReference type="OrthoDB" id="2353216at2"/>
<dbReference type="InterPro" id="IPR015854">
    <property type="entry name" value="ABC_transpr_LolD-like"/>
</dbReference>
<comment type="similarity">
    <text evidence="8">Belongs to the ABC transporter superfamily. Macrolide exporter (TC 3.A.1.122) family.</text>
</comment>
<organism evidence="11 12">
    <name type="scientific">Haploplasma axanthum</name>
    <name type="common">Acholeplasma axanthum</name>
    <dbReference type="NCBI Taxonomy" id="29552"/>
    <lineage>
        <taxon>Bacteria</taxon>
        <taxon>Bacillati</taxon>
        <taxon>Mycoplasmatota</taxon>
        <taxon>Mollicutes</taxon>
        <taxon>Acholeplasmatales</taxon>
        <taxon>Acholeplasmataceae</taxon>
        <taxon>Haploplasma</taxon>
    </lineage>
</organism>
<evidence type="ECO:0000256" key="8">
    <source>
        <dbReference type="ARBA" id="ARBA00038388"/>
    </source>
</evidence>
<keyword evidence="12" id="KW-1185">Reference proteome</keyword>
<dbReference type="InterPro" id="IPR003439">
    <property type="entry name" value="ABC_transporter-like_ATP-bd"/>
</dbReference>
<evidence type="ECO:0000313" key="12">
    <source>
        <dbReference type="Proteomes" id="UP000289841"/>
    </source>
</evidence>
<feature type="transmembrane region" description="Helical" evidence="9">
    <location>
        <begin position="242"/>
        <end position="263"/>
    </location>
</feature>
<name>A0A449BDJ4_HAPAX</name>
<feature type="domain" description="ABC transporter" evidence="10">
    <location>
        <begin position="2"/>
        <end position="220"/>
    </location>
</feature>
<evidence type="ECO:0000256" key="2">
    <source>
        <dbReference type="ARBA" id="ARBA00022475"/>
    </source>
</evidence>
<feature type="transmembrane region" description="Helical" evidence="9">
    <location>
        <begin position="708"/>
        <end position="729"/>
    </location>
</feature>
<dbReference type="STRING" id="1278311.GCA_000428705_00515"/>
<dbReference type="InterPro" id="IPR027417">
    <property type="entry name" value="P-loop_NTPase"/>
</dbReference>
<dbReference type="Pfam" id="PF00005">
    <property type="entry name" value="ABC_tran"/>
    <property type="match status" value="1"/>
</dbReference>
<evidence type="ECO:0000256" key="9">
    <source>
        <dbReference type="SAM" id="Phobius"/>
    </source>
</evidence>
<dbReference type="PROSITE" id="PS50893">
    <property type="entry name" value="ABC_TRANSPORTER_2"/>
    <property type="match status" value="1"/>
</dbReference>
<dbReference type="PANTHER" id="PTHR24220">
    <property type="entry name" value="IMPORT ATP-BINDING PROTEIN"/>
    <property type="match status" value="1"/>
</dbReference>
<protein>
    <submittedName>
        <fullName evidence="11">ABC transporter ATPase</fullName>
    </submittedName>
</protein>
<keyword evidence="7 9" id="KW-0472">Membrane</keyword>
<dbReference type="RefSeq" id="WP_026390178.1">
    <property type="nucleotide sequence ID" value="NZ_LR215048.1"/>
</dbReference>
<dbReference type="InterPro" id="IPR003593">
    <property type="entry name" value="AAA+_ATPase"/>
</dbReference>
<dbReference type="GO" id="GO:0005524">
    <property type="term" value="F:ATP binding"/>
    <property type="evidence" value="ECO:0007669"/>
    <property type="project" value="UniProtKB-KW"/>
</dbReference>
<dbReference type="InterPro" id="IPR003838">
    <property type="entry name" value="ABC3_permease_C"/>
</dbReference>
<keyword evidence="5" id="KW-0067">ATP-binding</keyword>
<evidence type="ECO:0000256" key="7">
    <source>
        <dbReference type="ARBA" id="ARBA00023136"/>
    </source>
</evidence>
<keyword evidence="6 9" id="KW-1133">Transmembrane helix</keyword>
<dbReference type="SMART" id="SM00382">
    <property type="entry name" value="AAA"/>
    <property type="match status" value="1"/>
</dbReference>